<dbReference type="Gene3D" id="3.30.930.10">
    <property type="entry name" value="Bira Bifunctional Protein, Domain 2"/>
    <property type="match status" value="1"/>
</dbReference>
<organism evidence="2 3">
    <name type="scientific">Crateriforma conspicua</name>
    <dbReference type="NCBI Taxonomy" id="2527996"/>
    <lineage>
        <taxon>Bacteria</taxon>
        <taxon>Pseudomonadati</taxon>
        <taxon>Planctomycetota</taxon>
        <taxon>Planctomycetia</taxon>
        <taxon>Planctomycetales</taxon>
        <taxon>Planctomycetaceae</taxon>
        <taxon>Crateriforma</taxon>
    </lineage>
</organism>
<name>A0A5C5YC84_9PLAN</name>
<accession>A0A5C5YC84</accession>
<gene>
    <name evidence="2" type="primary">lplA</name>
    <name evidence="2" type="ORF">Pan14r_42720</name>
</gene>
<feature type="domain" description="BPL/LPL catalytic" evidence="1">
    <location>
        <begin position="30"/>
        <end position="217"/>
    </location>
</feature>
<evidence type="ECO:0000313" key="2">
    <source>
        <dbReference type="EMBL" id="TWT71955.1"/>
    </source>
</evidence>
<dbReference type="EMBL" id="SJPL01000001">
    <property type="protein sequence ID" value="TWT71955.1"/>
    <property type="molecule type" value="Genomic_DNA"/>
</dbReference>
<dbReference type="PANTHER" id="PTHR43679">
    <property type="entry name" value="OCTANOYLTRANSFERASE LIPM-RELATED"/>
    <property type="match status" value="1"/>
</dbReference>
<dbReference type="InterPro" id="IPR004143">
    <property type="entry name" value="BPL_LPL_catalytic"/>
</dbReference>
<proteinExistence type="predicted"/>
<comment type="caution">
    <text evidence="2">The sequence shown here is derived from an EMBL/GenBank/DDBJ whole genome shotgun (WGS) entry which is preliminary data.</text>
</comment>
<dbReference type="Pfam" id="PF21948">
    <property type="entry name" value="LplA-B_cat"/>
    <property type="match status" value="1"/>
</dbReference>
<evidence type="ECO:0000259" key="1">
    <source>
        <dbReference type="PROSITE" id="PS51733"/>
    </source>
</evidence>
<dbReference type="AlphaFoldDB" id="A0A5C5YC84"/>
<reference evidence="2 3" key="1">
    <citation type="submission" date="2019-02" db="EMBL/GenBank/DDBJ databases">
        <title>Deep-cultivation of Planctomycetes and their phenomic and genomic characterization uncovers novel biology.</title>
        <authorList>
            <person name="Wiegand S."/>
            <person name="Jogler M."/>
            <person name="Boedeker C."/>
            <person name="Pinto D."/>
            <person name="Vollmers J."/>
            <person name="Rivas-Marin E."/>
            <person name="Kohn T."/>
            <person name="Peeters S.H."/>
            <person name="Heuer A."/>
            <person name="Rast P."/>
            <person name="Oberbeckmann S."/>
            <person name="Bunk B."/>
            <person name="Jeske O."/>
            <person name="Meyerdierks A."/>
            <person name="Storesund J.E."/>
            <person name="Kallscheuer N."/>
            <person name="Luecker S."/>
            <person name="Lage O.M."/>
            <person name="Pohl T."/>
            <person name="Merkel B.J."/>
            <person name="Hornburger P."/>
            <person name="Mueller R.-W."/>
            <person name="Bruemmer F."/>
            <person name="Labrenz M."/>
            <person name="Spormann A.M."/>
            <person name="Op Den Camp H."/>
            <person name="Overmann J."/>
            <person name="Amann R."/>
            <person name="Jetten M.S.M."/>
            <person name="Mascher T."/>
            <person name="Medema M.H."/>
            <person name="Devos D.P."/>
            <person name="Kaster A.-K."/>
            <person name="Ovreas L."/>
            <person name="Rohde M."/>
            <person name="Galperin M.Y."/>
            <person name="Jogler C."/>
        </authorList>
    </citation>
    <scope>NUCLEOTIDE SEQUENCE [LARGE SCALE GENOMIC DNA]</scope>
    <source>
        <strain evidence="2 3">Pan14r</strain>
    </source>
</reference>
<dbReference type="SUPFAM" id="SSF55681">
    <property type="entry name" value="Class II aaRS and biotin synthetases"/>
    <property type="match status" value="1"/>
</dbReference>
<dbReference type="PANTHER" id="PTHR43679:SF2">
    <property type="entry name" value="OCTANOYL-[GCVH]:PROTEIN N-OCTANOYLTRANSFERASE"/>
    <property type="match status" value="1"/>
</dbReference>
<keyword evidence="3" id="KW-1185">Reference proteome</keyword>
<dbReference type="Proteomes" id="UP000317238">
    <property type="component" value="Unassembled WGS sequence"/>
</dbReference>
<dbReference type="EC" id="6.3.1.20" evidence="2"/>
<protein>
    <submittedName>
        <fullName evidence="2">Putative lipoate-protein ligase A</fullName>
        <ecNumber evidence="2">6.3.1.20</ecNumber>
    </submittedName>
</protein>
<dbReference type="InterPro" id="IPR045864">
    <property type="entry name" value="aa-tRNA-synth_II/BPL/LPL"/>
</dbReference>
<dbReference type="PROSITE" id="PS51733">
    <property type="entry name" value="BPL_LPL_CATALYTIC"/>
    <property type="match status" value="1"/>
</dbReference>
<dbReference type="GO" id="GO:0016979">
    <property type="term" value="F:lipoate-protein ligase activity"/>
    <property type="evidence" value="ECO:0007669"/>
    <property type="project" value="UniProtKB-EC"/>
</dbReference>
<evidence type="ECO:0000313" key="3">
    <source>
        <dbReference type="Proteomes" id="UP000317238"/>
    </source>
</evidence>
<sequence length="247" mass="27916">MIRLCLTGPPLCPRGQLAMDEAVLNLADASRHPPALRTWQFDRPVVVLGRSSKWAVEVDHGYCDRQNIPVLRRVTGGASVVGGAGCLMYSVVISLEEHPHLRHVDAAHEYVIRRVLTAVQRQQPDAQWQGICDLTWQNKKFSGNSLRITRGHLLYHGTILHAADLDQIASCLAVAPRQPEYRQGRRHRQFITNVPCEPSRLAEDLANEFSAHQSLTIATDDSSDPRVAMTDQLRRKRYDSDAWHQRH</sequence>
<keyword evidence="2" id="KW-0436">Ligase</keyword>
<dbReference type="InterPro" id="IPR050664">
    <property type="entry name" value="Octanoyltrans_LipM/LipL"/>
</dbReference>